<dbReference type="SUPFAM" id="SSF102735">
    <property type="entry name" value="Trigger factor ribosome-binding domain"/>
    <property type="match status" value="1"/>
</dbReference>
<keyword evidence="8" id="KW-0413">Isomerase</keyword>
<evidence type="ECO:0000256" key="5">
    <source>
        <dbReference type="ARBA" id="ARBA00016902"/>
    </source>
</evidence>
<evidence type="ECO:0000256" key="2">
    <source>
        <dbReference type="ARBA" id="ARBA00004496"/>
    </source>
</evidence>
<dbReference type="InterPro" id="IPR008881">
    <property type="entry name" value="Trigger_fac_ribosome-bd_bac"/>
</dbReference>
<dbReference type="Pfam" id="PF05697">
    <property type="entry name" value="Trigger_N"/>
    <property type="match status" value="1"/>
</dbReference>
<evidence type="ECO:0000256" key="6">
    <source>
        <dbReference type="ARBA" id="ARBA00023110"/>
    </source>
</evidence>
<evidence type="ECO:0000256" key="7">
    <source>
        <dbReference type="ARBA" id="ARBA00023186"/>
    </source>
</evidence>
<evidence type="ECO:0000256" key="4">
    <source>
        <dbReference type="ARBA" id="ARBA00013194"/>
    </source>
</evidence>
<feature type="domain" description="Trigger factor ribosome-binding bacterial" evidence="10">
    <location>
        <begin position="24"/>
        <end position="150"/>
    </location>
</feature>
<name>A0ABU5L6Z2_9RICK</name>
<evidence type="ECO:0000313" key="13">
    <source>
        <dbReference type="Proteomes" id="UP001293791"/>
    </source>
</evidence>
<reference evidence="12 13" key="1">
    <citation type="submission" date="2023-02" db="EMBL/GenBank/DDBJ databases">
        <title>Host association and intracellularity evolved multiple times independently in the Rickettsiales.</title>
        <authorList>
            <person name="Castelli M."/>
            <person name="Nardi T."/>
            <person name="Gammuto L."/>
            <person name="Bellinzona G."/>
            <person name="Sabaneyeva E."/>
            <person name="Potekhin A."/>
            <person name="Serra V."/>
            <person name="Petroni G."/>
            <person name="Sassera D."/>
        </authorList>
    </citation>
    <scope>NUCLEOTIDE SEQUENCE [LARGE SCALE GENOMIC DNA]</scope>
    <source>
        <strain evidence="12 13">BOD18</strain>
    </source>
</reference>
<dbReference type="InterPro" id="IPR037041">
    <property type="entry name" value="Trigger_fac_C_sf"/>
</dbReference>
<dbReference type="InterPro" id="IPR036611">
    <property type="entry name" value="Trigger_fac_ribosome-bd_sf"/>
</dbReference>
<dbReference type="PIRSF" id="PIRSF003095">
    <property type="entry name" value="Trigger_factor"/>
    <property type="match status" value="1"/>
</dbReference>
<evidence type="ECO:0000256" key="9">
    <source>
        <dbReference type="ARBA" id="ARBA00029986"/>
    </source>
</evidence>
<dbReference type="Gene3D" id="3.10.50.40">
    <property type="match status" value="1"/>
</dbReference>
<dbReference type="InterPro" id="IPR005215">
    <property type="entry name" value="Trig_fac"/>
</dbReference>
<dbReference type="SUPFAM" id="SSF109998">
    <property type="entry name" value="Triger factor/SurA peptide-binding domain-like"/>
    <property type="match status" value="1"/>
</dbReference>
<comment type="similarity">
    <text evidence="3">Belongs to the FKBP-type PPIase family. Tig subfamily.</text>
</comment>
<dbReference type="EC" id="5.2.1.8" evidence="4"/>
<gene>
    <name evidence="12" type="ORF">Cyrtocomes_00016</name>
</gene>
<comment type="catalytic activity">
    <reaction evidence="1">
        <text>[protein]-peptidylproline (omega=180) = [protein]-peptidylproline (omega=0)</text>
        <dbReference type="Rhea" id="RHEA:16237"/>
        <dbReference type="Rhea" id="RHEA-COMP:10747"/>
        <dbReference type="Rhea" id="RHEA-COMP:10748"/>
        <dbReference type="ChEBI" id="CHEBI:83833"/>
        <dbReference type="ChEBI" id="CHEBI:83834"/>
        <dbReference type="EC" id="5.2.1.8"/>
    </reaction>
</comment>
<dbReference type="InterPro" id="IPR008880">
    <property type="entry name" value="Trigger_fac_C"/>
</dbReference>
<proteinExistence type="inferred from homology"/>
<dbReference type="NCBIfam" id="TIGR00115">
    <property type="entry name" value="tig"/>
    <property type="match status" value="1"/>
</dbReference>
<comment type="subcellular location">
    <subcellularLocation>
        <location evidence="2">Cytoplasm</location>
    </subcellularLocation>
</comment>
<dbReference type="Gene3D" id="3.30.70.1050">
    <property type="entry name" value="Trigger factor ribosome-binding domain"/>
    <property type="match status" value="1"/>
</dbReference>
<dbReference type="EMBL" id="JARGYT010000001">
    <property type="protein sequence ID" value="MDZ5761660.1"/>
    <property type="molecule type" value="Genomic_DNA"/>
</dbReference>
<dbReference type="InterPro" id="IPR027304">
    <property type="entry name" value="Trigger_fact/SurA_dom_sf"/>
</dbReference>
<keyword evidence="13" id="KW-1185">Reference proteome</keyword>
<dbReference type="Proteomes" id="UP001293791">
    <property type="component" value="Unassembled WGS sequence"/>
</dbReference>
<dbReference type="Pfam" id="PF05698">
    <property type="entry name" value="Trigger_C"/>
    <property type="match status" value="1"/>
</dbReference>
<evidence type="ECO:0000259" key="10">
    <source>
        <dbReference type="Pfam" id="PF05697"/>
    </source>
</evidence>
<evidence type="ECO:0000256" key="8">
    <source>
        <dbReference type="ARBA" id="ARBA00023235"/>
    </source>
</evidence>
<keyword evidence="6" id="KW-0697">Rotamase</keyword>
<evidence type="ECO:0000256" key="1">
    <source>
        <dbReference type="ARBA" id="ARBA00000971"/>
    </source>
</evidence>
<sequence>MGAIRTDTVNVTRVDNGEDSFFMHIRSSFPYSEVNSMIEDEVAARADNFAMPGFRKGHVPFAMMKRQIKSELRSNIIMNKTTNIVADFLDKKGLSSIGEPSYMVTAIDELGDVTFEAKILLMPKIPPINLSEINLTRHIAEVDQDVIERAKRQFLSSTKEFNEKFNNNPGQDYCTKHGDRIKADVEMTIGDAEPQNNADFLMIIGLEILPSDVENALIGLKVGDIKTVEHTQQHKSKEVVKKFKFKIKSISSYDGTKIELTDELAVKYGASSVADLENQLKEKITTELEVFSRARLKKDLMDEISRIYEFEVPNALVEKAKLDVIKWLRSKKESEKRSDEDLEAEALSVAKSRVKVGFVISNIANLNSIKVTKEEIEMFIDLQRKQDPQNADKFEKFISSKENLADLESRIFEEKVVDFMLSRITIQTVTAKGDEFFMV</sequence>
<dbReference type="InterPro" id="IPR046357">
    <property type="entry name" value="PPIase_dom_sf"/>
</dbReference>
<accession>A0ABU5L6Z2</accession>
<protein>
    <recommendedName>
        <fullName evidence="5">Trigger factor</fullName>
        <ecNumber evidence="4">5.2.1.8</ecNumber>
    </recommendedName>
    <alternativeName>
        <fullName evidence="9">PPIase</fullName>
    </alternativeName>
</protein>
<evidence type="ECO:0000256" key="3">
    <source>
        <dbReference type="ARBA" id="ARBA00005464"/>
    </source>
</evidence>
<organism evidence="12 13">
    <name type="scientific">Candidatus Cyrtobacter comes</name>
    <dbReference type="NCBI Taxonomy" id="675776"/>
    <lineage>
        <taxon>Bacteria</taxon>
        <taxon>Pseudomonadati</taxon>
        <taxon>Pseudomonadota</taxon>
        <taxon>Alphaproteobacteria</taxon>
        <taxon>Rickettsiales</taxon>
        <taxon>Candidatus Midichloriaceae</taxon>
        <taxon>Candidatus Cyrtobacter</taxon>
    </lineage>
</organism>
<keyword evidence="7" id="KW-0143">Chaperone</keyword>
<evidence type="ECO:0000259" key="11">
    <source>
        <dbReference type="Pfam" id="PF05698"/>
    </source>
</evidence>
<feature type="domain" description="Trigger factor C-terminal" evidence="11">
    <location>
        <begin position="272"/>
        <end position="421"/>
    </location>
</feature>
<comment type="caution">
    <text evidence="12">The sequence shown here is derived from an EMBL/GenBank/DDBJ whole genome shotgun (WGS) entry which is preliminary data.</text>
</comment>
<evidence type="ECO:0000313" key="12">
    <source>
        <dbReference type="EMBL" id="MDZ5761660.1"/>
    </source>
</evidence>
<dbReference type="Gene3D" id="1.10.3120.10">
    <property type="entry name" value="Trigger factor, C-terminal domain"/>
    <property type="match status" value="1"/>
</dbReference>
<dbReference type="RefSeq" id="WP_322497175.1">
    <property type="nucleotide sequence ID" value="NZ_JARGYT010000001.1"/>
</dbReference>